<evidence type="ECO:0000256" key="3">
    <source>
        <dbReference type="ARBA" id="ARBA00022741"/>
    </source>
</evidence>
<dbReference type="OrthoDB" id="9759366at2"/>
<feature type="domain" description="ACT" evidence="8">
    <location>
        <begin position="759"/>
        <end position="839"/>
    </location>
</feature>
<keyword evidence="10" id="KW-1185">Reference proteome</keyword>
<feature type="compositionally biased region" description="Low complexity" evidence="7">
    <location>
        <begin position="72"/>
        <end position="87"/>
    </location>
</feature>
<dbReference type="Proteomes" id="UP000094828">
    <property type="component" value="Unassembled WGS sequence"/>
</dbReference>
<dbReference type="GO" id="GO:0008882">
    <property type="term" value="F:[glutamate-ammonia-ligase] adenylyltransferase activity"/>
    <property type="evidence" value="ECO:0007669"/>
    <property type="project" value="InterPro"/>
</dbReference>
<evidence type="ECO:0000256" key="7">
    <source>
        <dbReference type="SAM" id="MobiDB-lite"/>
    </source>
</evidence>
<keyword evidence="5" id="KW-0460">Magnesium</keyword>
<reference evidence="9 10" key="1">
    <citation type="submission" date="2016-05" db="EMBL/GenBank/DDBJ databases">
        <title>Genomic and physiological characterization of Planctopirus sp. isolated from fresh water lake.</title>
        <authorList>
            <person name="Subhash Y."/>
            <person name="Ramana C."/>
        </authorList>
    </citation>
    <scope>NUCLEOTIDE SEQUENCE [LARGE SCALE GENOMIC DNA]</scope>
    <source>
        <strain evidence="9 10">JC280</strain>
    </source>
</reference>
<dbReference type="Gene3D" id="3.30.460.10">
    <property type="entry name" value="Beta Polymerase, domain 2"/>
    <property type="match status" value="2"/>
</dbReference>
<dbReference type="InterPro" id="IPR043519">
    <property type="entry name" value="NT_sf"/>
</dbReference>
<evidence type="ECO:0000256" key="5">
    <source>
        <dbReference type="ARBA" id="ARBA00022842"/>
    </source>
</evidence>
<feature type="region of interest" description="Disordered" evidence="7">
    <location>
        <begin position="56"/>
        <end position="94"/>
    </location>
</feature>
<dbReference type="SUPFAM" id="SSF81301">
    <property type="entry name" value="Nucleotidyltransferase"/>
    <property type="match status" value="2"/>
</dbReference>
<sequence>MQPTWRELIESLRDPDQSARIEEFLARLEFENPSQARQRLTQLLLGGSRSLYQGAERSTASGANPAAGTIPAAGASKARADAGRAGSQPGSVTPDQVMERSQLIHLGRNRQTSEIVRMATLEQLIAIVSSLPHPDQSILNFERYIQKYPDPDHLYSYLAAHPRAVEILLKLFVGSQYLTGILLRRPALLEQLTHHHRLADLRSRQEFFEGAVEAVSALQPGADPANAVRRFRHSEMLRIGACDTFGLMDFRGVVNQLSLLADAVVECGLRLAAGNLYASVSGFTVLALGKLGGEELNYSSDIDLVFLHRGNTDDLLVAQRLVRFLNDASDEGFLYRVDTRLRPWGRSGNLVSTPEAYLTYLSRHAAIWEKQALIKARVIAGDFALGEEFLGLIENVIHGAPESAVRASIRESKQKIEQGLVRRGRQWGEVKSGMGSIRDIEFIVQYLQMTRGLTHPHIRSRNTLDSLVRLADQGFLQADEYRQLTVGYVFLRTIEHAIQLMHNKQDHALPENERELSYLARRLDFPDAATFIRHYEDHSREIRRIYEKYLLTESVEPIEIQPLRTSSVETFGLVSYEKAFSKEERQKHRDWLQELTIEQSVRVDANSMPDGAYRVTVLGVDEPGDLSMICGLLFVYGFDICSGDVFTDCHPSEILSRYAQSLRTNKRVTREAHQQQLRDFVDVFHAKPLIDAVVPELWQRYEDDLRTLKHVARTKGHAEAQGLLAKRVAAALRGNESSGSRLLPVEISVQDARERQATLLCLKADDSIGFLYEFTNALAICGVAIEQMSIRNEGHRVQDTLLITDARRGGRIQDDRHVEELKAAIALIQQFTHLLPKAPNPEAALVHFRQFLQELFLQEAWWEQLSSLERPEVLDALAKLLGISDFLWQDFLRLQHSNLFPVLADVEGLQVAKTKEQLAEELRQEIFQGADLSRWQLRLNSFKDREMFRIDMRHILGHIGPFGHFSNELTDLAEVVVSRAFEMSLRELTWRHGSPLLHAGTPCRWTVLALGKCGGKEMGFASDIELMLVYEGEGKTDGPRPIATSEFFHRLVELFSQSIFARQEGIFRIDLRLRPYGKAGNLAVSKEAFISYFGFGGPAWPYERQALVKLRHVAGDQELGKTLEAFRDQVLYSGQKFDFAAMRALRERQVRQLSNSDGFNAKLSPGGLVDCEYLVQALQLTWGSTHPELRTTNTREALRMMRDLELLPFDDAEKLKAAYRFHRALIDALRMVRGDARDLTVPPASSEEFEFLARRLGYHDREAELASEMEKHIQVVTELVRRWTDPHLDSHPAVEMASVPGAVLEEGTHGSLGL</sequence>
<evidence type="ECO:0000256" key="6">
    <source>
        <dbReference type="ARBA" id="ARBA00023268"/>
    </source>
</evidence>
<dbReference type="InterPro" id="IPR002912">
    <property type="entry name" value="ACT_dom"/>
</dbReference>
<organism evidence="9 10">
    <name type="scientific">Planctopirus hydrillae</name>
    <dbReference type="NCBI Taxonomy" id="1841610"/>
    <lineage>
        <taxon>Bacteria</taxon>
        <taxon>Pseudomonadati</taxon>
        <taxon>Planctomycetota</taxon>
        <taxon>Planctomycetia</taxon>
        <taxon>Planctomycetales</taxon>
        <taxon>Planctomycetaceae</taxon>
        <taxon>Planctopirus</taxon>
    </lineage>
</organism>
<dbReference type="GO" id="GO:0000820">
    <property type="term" value="P:regulation of glutamine family amino acid metabolic process"/>
    <property type="evidence" value="ECO:0007669"/>
    <property type="project" value="TreeGrafter"/>
</dbReference>
<dbReference type="Pfam" id="PF08335">
    <property type="entry name" value="GlnD_UR_UTase"/>
    <property type="match status" value="2"/>
</dbReference>
<dbReference type="PROSITE" id="PS51671">
    <property type="entry name" value="ACT"/>
    <property type="match status" value="1"/>
</dbReference>
<keyword evidence="6" id="KW-0511">Multifunctional enzyme</keyword>
<evidence type="ECO:0000256" key="2">
    <source>
        <dbReference type="ARBA" id="ARBA00022695"/>
    </source>
</evidence>
<evidence type="ECO:0000256" key="4">
    <source>
        <dbReference type="ARBA" id="ARBA00022840"/>
    </source>
</evidence>
<dbReference type="SUPFAM" id="SSF81593">
    <property type="entry name" value="Nucleotidyltransferase substrate binding subunit/domain"/>
    <property type="match status" value="2"/>
</dbReference>
<comment type="caution">
    <text evidence="9">The sequence shown here is derived from an EMBL/GenBank/DDBJ whole genome shotgun (WGS) entry which is preliminary data.</text>
</comment>
<keyword evidence="3" id="KW-0547">Nucleotide-binding</keyword>
<dbReference type="CDD" id="cd05401">
    <property type="entry name" value="NT_GlnE_GlnD_like"/>
    <property type="match status" value="2"/>
</dbReference>
<accession>A0A1C3E982</accession>
<evidence type="ECO:0000313" key="9">
    <source>
        <dbReference type="EMBL" id="ODA29784.1"/>
    </source>
</evidence>
<dbReference type="PANTHER" id="PTHR30621:SF0">
    <property type="entry name" value="BIFUNCTIONAL GLUTAMINE SYNTHETASE ADENYLYLTRANSFERASE_ADENYLYL-REMOVING ENZYME"/>
    <property type="match status" value="1"/>
</dbReference>
<name>A0A1C3E982_9PLAN</name>
<dbReference type="InterPro" id="IPR013546">
    <property type="entry name" value="PII_UdlTrfase/GS_AdlTrfase"/>
</dbReference>
<dbReference type="Pfam" id="PF03710">
    <property type="entry name" value="GlnE"/>
    <property type="match status" value="2"/>
</dbReference>
<dbReference type="RefSeq" id="WP_068849210.1">
    <property type="nucleotide sequence ID" value="NZ_LYDR01000123.1"/>
</dbReference>
<keyword evidence="4" id="KW-0067">ATP-binding</keyword>
<proteinExistence type="predicted"/>
<dbReference type="PANTHER" id="PTHR30621">
    <property type="entry name" value="GLUTAMINE SYNTHETASE ADENYLYLTRANSFERASE"/>
    <property type="match status" value="1"/>
</dbReference>
<dbReference type="STRING" id="1841610.A6X21_07305"/>
<evidence type="ECO:0000259" key="8">
    <source>
        <dbReference type="PROSITE" id="PS51671"/>
    </source>
</evidence>
<dbReference type="GO" id="GO:0005524">
    <property type="term" value="F:ATP binding"/>
    <property type="evidence" value="ECO:0007669"/>
    <property type="project" value="UniProtKB-KW"/>
</dbReference>
<dbReference type="GO" id="GO:0005829">
    <property type="term" value="C:cytosol"/>
    <property type="evidence" value="ECO:0007669"/>
    <property type="project" value="TreeGrafter"/>
</dbReference>
<dbReference type="Gene3D" id="1.20.120.330">
    <property type="entry name" value="Nucleotidyltransferases domain 2"/>
    <property type="match status" value="2"/>
</dbReference>
<dbReference type="InterPro" id="IPR023057">
    <property type="entry name" value="GlnE"/>
</dbReference>
<gene>
    <name evidence="9" type="ORF">A6X21_07305</name>
</gene>
<dbReference type="EMBL" id="LYDR01000123">
    <property type="protein sequence ID" value="ODA29784.1"/>
    <property type="molecule type" value="Genomic_DNA"/>
</dbReference>
<evidence type="ECO:0000313" key="10">
    <source>
        <dbReference type="Proteomes" id="UP000094828"/>
    </source>
</evidence>
<keyword evidence="1" id="KW-0808">Transferase</keyword>
<protein>
    <recommendedName>
        <fullName evidence="8">ACT domain-containing protein</fullName>
    </recommendedName>
</protein>
<dbReference type="InterPro" id="IPR005190">
    <property type="entry name" value="GlnE_rpt_dom"/>
</dbReference>
<keyword evidence="2" id="KW-0548">Nucleotidyltransferase</keyword>
<evidence type="ECO:0000256" key="1">
    <source>
        <dbReference type="ARBA" id="ARBA00022679"/>
    </source>
</evidence>